<evidence type="ECO:0008006" key="3">
    <source>
        <dbReference type="Google" id="ProtNLM"/>
    </source>
</evidence>
<dbReference type="InterPro" id="IPR011990">
    <property type="entry name" value="TPR-like_helical_dom_sf"/>
</dbReference>
<keyword evidence="2" id="KW-1185">Reference proteome</keyword>
<dbReference type="Gene3D" id="1.25.40.10">
    <property type="entry name" value="Tetratricopeptide repeat domain"/>
    <property type="match status" value="2"/>
</dbReference>
<evidence type="ECO:0000313" key="1">
    <source>
        <dbReference type="EMBL" id="NUW39577.1"/>
    </source>
</evidence>
<dbReference type="EMBL" id="JABWGO010000001">
    <property type="protein sequence ID" value="NUW39577.1"/>
    <property type="molecule type" value="Genomic_DNA"/>
</dbReference>
<name>A0A7Y6IJS8_9ACTN</name>
<dbReference type="Proteomes" id="UP000546126">
    <property type="component" value="Unassembled WGS sequence"/>
</dbReference>
<comment type="caution">
    <text evidence="1">The sequence shown here is derived from an EMBL/GenBank/DDBJ whole genome shotgun (WGS) entry which is preliminary data.</text>
</comment>
<protein>
    <recommendedName>
        <fullName evidence="3">Tetratricopeptide repeat-containing protein</fullName>
    </recommendedName>
</protein>
<sequence length="790" mass="85428">MAPDPGQVHTAAELALALKEMAGGRSYAELHRAARPDRLPKATLTDMFGKGRPSEETLEVFLRACGVPREDRAAWRQARRRALTADPDLDGLIRVAQADPRRLGVHAPIDAPGAAEDLPAYIQRDVDDGPRGVRELVDQAAQRGGLVVLVGGSSVGKTRCAYEAIRDLLPEWWLLHPAGARHIEQAAAAGPERLVVWLDELQRYLDGSRPLTAATVRTLLHRRAVLIATLWPDRYTTYTQPPKPDRPDPHADARELLGPAEVVHLDAELSPAEHERARTAAEAGDARITLGLESDDYGLFQVIAAAPQLIDRWRGADPYAAAVLTAAVDATRLGVRSPLSAELLREAAPGYCDARQRGNAPANWFEASLAYLTQELHGAAAVLAPIAAPGTMGRPVGYQLADYLQQHLGERRRTAKVPATTWHALASHLTDPDDQVRTCVAALNRLLYDYVLQVLPSSPHTGDLPAVDRLAHLLAEHGRMEEAIALLTSQADAGNRYAAQDLADLLVRYGREDQLRARADAGDRFALHRLADLVAEQGREEELRARADAGDRHAAERLAELLAEHGHVEEAITILRTADPDDGGAAAQLATLLAAHGREAELRARADTGDSSAAQRLMELLVEQGREGELRARADTGDQYAVKRLAELLAKQGHAEEAMTVLRTADPDDMDAATQLAGLLLAQDRAEEALAHLRAQADAGRWLAHGPLAGLLAICGQEEELRARADAGDWAAAAHLADLLGKHGRFEELRARVDAGDEPAARRLATALAKAGRTAEAERVRRFGLPLEDG</sequence>
<evidence type="ECO:0000313" key="2">
    <source>
        <dbReference type="Proteomes" id="UP000546126"/>
    </source>
</evidence>
<proteinExistence type="predicted"/>
<accession>A0A7Y6IJS8</accession>
<dbReference type="SUPFAM" id="SSF48452">
    <property type="entry name" value="TPR-like"/>
    <property type="match status" value="1"/>
</dbReference>
<organism evidence="1 2">
    <name type="scientific">Nonomuraea rhodomycinica</name>
    <dbReference type="NCBI Taxonomy" id="1712872"/>
    <lineage>
        <taxon>Bacteria</taxon>
        <taxon>Bacillati</taxon>
        <taxon>Actinomycetota</taxon>
        <taxon>Actinomycetes</taxon>
        <taxon>Streptosporangiales</taxon>
        <taxon>Streptosporangiaceae</taxon>
        <taxon>Nonomuraea</taxon>
    </lineage>
</organism>
<gene>
    <name evidence="1" type="ORF">HT134_05435</name>
</gene>
<dbReference type="AlphaFoldDB" id="A0A7Y6IJS8"/>
<dbReference type="RefSeq" id="WP_175599098.1">
    <property type="nucleotide sequence ID" value="NZ_JABWGO010000001.1"/>
</dbReference>
<reference evidence="1 2" key="1">
    <citation type="submission" date="2020-06" db="EMBL/GenBank/DDBJ databases">
        <authorList>
            <person name="Chanama M."/>
        </authorList>
    </citation>
    <scope>NUCLEOTIDE SEQUENCE [LARGE SCALE GENOMIC DNA]</scope>
    <source>
        <strain evidence="1 2">TBRC6557</strain>
    </source>
</reference>